<evidence type="ECO:0000313" key="4">
    <source>
        <dbReference type="Proteomes" id="UP000177043"/>
    </source>
</evidence>
<proteinExistence type="predicted"/>
<dbReference type="InterPro" id="IPR058441">
    <property type="entry name" value="DUF8128"/>
</dbReference>
<dbReference type="Proteomes" id="UP000177043">
    <property type="component" value="Unassembled WGS sequence"/>
</dbReference>
<dbReference type="Pfam" id="PF26449">
    <property type="entry name" value="DUF8128"/>
    <property type="match status" value="1"/>
</dbReference>
<feature type="transmembrane region" description="Helical" evidence="1">
    <location>
        <begin position="25"/>
        <end position="43"/>
    </location>
</feature>
<keyword evidence="1" id="KW-0812">Transmembrane</keyword>
<accession>A0A1G2QDF4</accession>
<dbReference type="STRING" id="1802438.A2571_02500"/>
<comment type="caution">
    <text evidence="3">The sequence shown here is derived from an EMBL/GenBank/DDBJ whole genome shotgun (WGS) entry which is preliminary data.</text>
</comment>
<sequence length="411" mass="47883">MDLSAAYFSAVKELLFDAFGGTPLLLWYVLPIALVVLVWENWLEYSQAKFIKKMDWKLLEIKIPREVTKPPQAMEVLMQIFQQGNDGTFVERWFKGQVRFWFSLEMASFGGDVHFYIRTPKKFRNAVEAQLYSQYSSAEITEVEDYTLNMPFGTEGSDWQLWGTNLKLSKPDFYPIKTYIDYGLDKEMEEENKVDPLTPVLELLGSIGPGEQIWLQIPVMDAKKRFNKKDSWYKKADWRDAAKGEIEKLQRRDVKTKEGEFNLAKFSQTPQEKIAAEAITRSLNKPGFDCGYRVLYFAKKDVFNPGIIMGIIGSIKQYNSPNLNGFKLGKRVGFDYPWQDITGWRTKRIRWEFFDAYRQRSYFYKPYKFLPFILTSEELATIYRFPGQVASTPTLGRIESKRAEPPGNLPI</sequence>
<name>A0A1G2QDF4_9BACT</name>
<reference evidence="3 4" key="1">
    <citation type="journal article" date="2016" name="Nat. Commun.">
        <title>Thousands of microbial genomes shed light on interconnected biogeochemical processes in an aquifer system.</title>
        <authorList>
            <person name="Anantharaman K."/>
            <person name="Brown C.T."/>
            <person name="Hug L.A."/>
            <person name="Sharon I."/>
            <person name="Castelle C.J."/>
            <person name="Probst A.J."/>
            <person name="Thomas B.C."/>
            <person name="Singh A."/>
            <person name="Wilkins M.J."/>
            <person name="Karaoz U."/>
            <person name="Brodie E.L."/>
            <person name="Williams K.H."/>
            <person name="Hubbard S.S."/>
            <person name="Banfield J.F."/>
        </authorList>
    </citation>
    <scope>NUCLEOTIDE SEQUENCE [LARGE SCALE GENOMIC DNA]</scope>
</reference>
<dbReference type="AlphaFoldDB" id="A0A1G2QDF4"/>
<evidence type="ECO:0000313" key="3">
    <source>
        <dbReference type="EMBL" id="OHA58615.1"/>
    </source>
</evidence>
<protein>
    <recommendedName>
        <fullName evidence="2">DUF8128 domain-containing protein</fullName>
    </recommendedName>
</protein>
<dbReference type="EMBL" id="MHTJ01000003">
    <property type="protein sequence ID" value="OHA58615.1"/>
    <property type="molecule type" value="Genomic_DNA"/>
</dbReference>
<gene>
    <name evidence="3" type="ORF">A2571_02500</name>
</gene>
<evidence type="ECO:0000256" key="1">
    <source>
        <dbReference type="SAM" id="Phobius"/>
    </source>
</evidence>
<keyword evidence="1" id="KW-0472">Membrane</keyword>
<keyword evidence="1" id="KW-1133">Transmembrane helix</keyword>
<evidence type="ECO:0000259" key="2">
    <source>
        <dbReference type="Pfam" id="PF26449"/>
    </source>
</evidence>
<feature type="domain" description="DUF8128" evidence="2">
    <location>
        <begin position="54"/>
        <end position="393"/>
    </location>
</feature>
<organism evidence="3 4">
    <name type="scientific">Candidatus Vogelbacteria bacterium RIFOXYD1_FULL_44_32</name>
    <dbReference type="NCBI Taxonomy" id="1802438"/>
    <lineage>
        <taxon>Bacteria</taxon>
        <taxon>Candidatus Vogeliibacteriota</taxon>
    </lineage>
</organism>